<gene>
    <name evidence="2" type="ORF">MEUPH1_LOCUS9874</name>
</gene>
<proteinExistence type="predicted"/>
<organism evidence="2 3">
    <name type="scientific">Macrosiphum euphorbiae</name>
    <name type="common">potato aphid</name>
    <dbReference type="NCBI Taxonomy" id="13131"/>
    <lineage>
        <taxon>Eukaryota</taxon>
        <taxon>Metazoa</taxon>
        <taxon>Ecdysozoa</taxon>
        <taxon>Arthropoda</taxon>
        <taxon>Hexapoda</taxon>
        <taxon>Insecta</taxon>
        <taxon>Pterygota</taxon>
        <taxon>Neoptera</taxon>
        <taxon>Paraneoptera</taxon>
        <taxon>Hemiptera</taxon>
        <taxon>Sternorrhyncha</taxon>
        <taxon>Aphidomorpha</taxon>
        <taxon>Aphidoidea</taxon>
        <taxon>Aphididae</taxon>
        <taxon>Macrosiphini</taxon>
        <taxon>Macrosiphum</taxon>
    </lineage>
</organism>
<dbReference type="Pfam" id="PF00078">
    <property type="entry name" value="RVT_1"/>
    <property type="match status" value="1"/>
</dbReference>
<accession>A0AAV0WDD1</accession>
<sequence length="828" mass="94052">MLSVGSYKYIINAAYFPPLSPPFLFENFMSLLETTYQQHPEHTFLLCGDYNLPDISWSNDSHGLTYTSSSPLRVPCVPELLAFNGFYQKNSVLNSKGSILDLICCNTDSVIVCESLEPFVPPDPYHPPLNISLHNISTSTTLNNSHSFHNFKKADYNCIIHFVSSYDWVSTLSNLDLNTSVNTFTDSLHSSILRFVPLSHFYKSTFPSWVSKDLKTLVYRKNKAHAKFKSTFDPADYRVFSLLRAKCKYMSKKCHKTFVEQSEKSLSLNPKKFWDFVRRNRSHNAVPNIVSFDGVDSSCIQESVNLFSKHFSSVYSSKSTIPNLQSLDLPFFDLPNNCYFTPNNVLLKLNSLKNVFSLGPDGIPGDFLYRIRYVIFYPLWSLFRRSLDESTFPDMWKIGSITPILKSGNPSLVTNYRPISILGHISKIFESLVLDSIQPFVNMILANEQHGFRPGRSTVTCNLNFSNYIHGSFKEGFQVDVVYTDFAKAFDSVNHEVLISILRASGFGDPILSWFNSFLLNRSQWVNMFNTKSDIFLSTSGVPQGGHLSPLLFSLFVNSACTSLKHSQLLCFADDMKIFLKIYSVDDCLKLQDDLNRFSAWAETLGLTLNVNKCRSMIFTRSRSPITYSYVLNGSSLIPVDSSICDLGFTFTSSHSPRAHIDKITCKALKVLGFIKRISGEFKLTSSLKSIYCALVRPIVEYGSIVWDPQTADACFQLERVQRKFLCYMKHKLNVNCPPHDYTPLLRLMNLSSLADRRRSHALAFLNKILSGSVDSPSLLALINFKVPVKCTRNTHTFFIPHCPTKYLQNEPINRMMKLANEDPSFLP</sequence>
<dbReference type="GO" id="GO:0071897">
    <property type="term" value="P:DNA biosynthetic process"/>
    <property type="evidence" value="ECO:0007669"/>
    <property type="project" value="UniProtKB-ARBA"/>
</dbReference>
<dbReference type="InterPro" id="IPR043502">
    <property type="entry name" value="DNA/RNA_pol_sf"/>
</dbReference>
<dbReference type="CDD" id="cd01650">
    <property type="entry name" value="RT_nLTR_like"/>
    <property type="match status" value="1"/>
</dbReference>
<comment type="caution">
    <text evidence="2">The sequence shown here is derived from an EMBL/GenBank/DDBJ whole genome shotgun (WGS) entry which is preliminary data.</text>
</comment>
<dbReference type="InterPro" id="IPR000477">
    <property type="entry name" value="RT_dom"/>
</dbReference>
<dbReference type="PANTHER" id="PTHR33332">
    <property type="entry name" value="REVERSE TRANSCRIPTASE DOMAIN-CONTAINING PROTEIN"/>
    <property type="match status" value="1"/>
</dbReference>
<dbReference type="SUPFAM" id="SSF56219">
    <property type="entry name" value="DNase I-like"/>
    <property type="match status" value="1"/>
</dbReference>
<protein>
    <recommendedName>
        <fullName evidence="1">Reverse transcriptase domain-containing protein</fullName>
    </recommendedName>
</protein>
<reference evidence="2 3" key="1">
    <citation type="submission" date="2023-01" db="EMBL/GenBank/DDBJ databases">
        <authorList>
            <person name="Whitehead M."/>
        </authorList>
    </citation>
    <scope>NUCLEOTIDE SEQUENCE [LARGE SCALE GENOMIC DNA]</scope>
</reference>
<dbReference type="AlphaFoldDB" id="A0AAV0WDD1"/>
<keyword evidence="3" id="KW-1185">Reference proteome</keyword>
<dbReference type="Gene3D" id="3.60.10.10">
    <property type="entry name" value="Endonuclease/exonuclease/phosphatase"/>
    <property type="match status" value="1"/>
</dbReference>
<evidence type="ECO:0000313" key="3">
    <source>
        <dbReference type="Proteomes" id="UP001160148"/>
    </source>
</evidence>
<evidence type="ECO:0000259" key="1">
    <source>
        <dbReference type="PROSITE" id="PS50878"/>
    </source>
</evidence>
<name>A0AAV0WDD1_9HEMI</name>
<dbReference type="InterPro" id="IPR036691">
    <property type="entry name" value="Endo/exonu/phosph_ase_sf"/>
</dbReference>
<dbReference type="PROSITE" id="PS50878">
    <property type="entry name" value="RT_POL"/>
    <property type="match status" value="1"/>
</dbReference>
<evidence type="ECO:0000313" key="2">
    <source>
        <dbReference type="EMBL" id="CAI6353796.1"/>
    </source>
</evidence>
<feature type="domain" description="Reverse transcriptase" evidence="1">
    <location>
        <begin position="385"/>
        <end position="637"/>
    </location>
</feature>
<dbReference type="EMBL" id="CARXXK010000002">
    <property type="protein sequence ID" value="CAI6353796.1"/>
    <property type="molecule type" value="Genomic_DNA"/>
</dbReference>
<dbReference type="Proteomes" id="UP001160148">
    <property type="component" value="Unassembled WGS sequence"/>
</dbReference>
<dbReference type="SUPFAM" id="SSF56672">
    <property type="entry name" value="DNA/RNA polymerases"/>
    <property type="match status" value="1"/>
</dbReference>